<protein>
    <submittedName>
        <fullName evidence="1">DDE superfamily endonuclease</fullName>
    </submittedName>
</protein>
<evidence type="ECO:0000313" key="2">
    <source>
        <dbReference type="Proteomes" id="UP000295807"/>
    </source>
</evidence>
<dbReference type="EMBL" id="SMAD01000001">
    <property type="protein sequence ID" value="TCS89807.1"/>
    <property type="molecule type" value="Genomic_DNA"/>
</dbReference>
<gene>
    <name evidence="1" type="ORF">EDD80_1014</name>
</gene>
<keyword evidence="1" id="KW-0255">Endonuclease</keyword>
<proteinExistence type="predicted"/>
<accession>A0A4R3KVR5</accession>
<organism evidence="1 2">
    <name type="scientific">Anseongella ginsenosidimutans</name>
    <dbReference type="NCBI Taxonomy" id="496056"/>
    <lineage>
        <taxon>Bacteria</taxon>
        <taxon>Pseudomonadati</taxon>
        <taxon>Bacteroidota</taxon>
        <taxon>Sphingobacteriia</taxon>
        <taxon>Sphingobacteriales</taxon>
        <taxon>Sphingobacteriaceae</taxon>
        <taxon>Anseongella</taxon>
    </lineage>
</organism>
<dbReference type="GO" id="GO:0004519">
    <property type="term" value="F:endonuclease activity"/>
    <property type="evidence" value="ECO:0007669"/>
    <property type="project" value="UniProtKB-KW"/>
</dbReference>
<keyword evidence="2" id="KW-1185">Reference proteome</keyword>
<comment type="caution">
    <text evidence="1">The sequence shown here is derived from an EMBL/GenBank/DDBJ whole genome shotgun (WGS) entry which is preliminary data.</text>
</comment>
<name>A0A4R3KVR5_9SPHI</name>
<sequence length="107" mass="12240">MGNNLQIPMKTLPLFHQRRISFLQLAGHSKYSELRYRQQFKKRFDFLRFNKTLVDEHSGGNYVIAIDPSFVAKSGKQTPGVGYFWSGQAGQAKRGLKILGITFDCNQ</sequence>
<evidence type="ECO:0000313" key="1">
    <source>
        <dbReference type="EMBL" id="TCS89807.1"/>
    </source>
</evidence>
<reference evidence="1 2" key="1">
    <citation type="submission" date="2019-03" db="EMBL/GenBank/DDBJ databases">
        <title>Genomic Encyclopedia of Type Strains, Phase IV (KMG-IV): sequencing the most valuable type-strain genomes for metagenomic binning, comparative biology and taxonomic classification.</title>
        <authorList>
            <person name="Goeker M."/>
        </authorList>
    </citation>
    <scope>NUCLEOTIDE SEQUENCE [LARGE SCALE GENOMIC DNA]</scope>
    <source>
        <strain evidence="1 2">DSM 21100</strain>
    </source>
</reference>
<dbReference type="AlphaFoldDB" id="A0A4R3KVR5"/>
<dbReference type="Proteomes" id="UP000295807">
    <property type="component" value="Unassembled WGS sequence"/>
</dbReference>
<keyword evidence="1" id="KW-0540">Nuclease</keyword>
<keyword evidence="1" id="KW-0378">Hydrolase</keyword>
<dbReference type="OrthoDB" id="634338at2"/>